<dbReference type="PANTHER" id="PTHR10807">
    <property type="entry name" value="MYOTUBULARIN-RELATED"/>
    <property type="match status" value="1"/>
</dbReference>
<dbReference type="GO" id="GO:0052629">
    <property type="term" value="F:phosphatidylinositol-3,5-bisphosphate 3-phosphatase activity"/>
    <property type="evidence" value="ECO:0007669"/>
    <property type="project" value="TreeGrafter"/>
</dbReference>
<protein>
    <submittedName>
        <fullName evidence="1">Myotubularin related protein 3</fullName>
    </submittedName>
</protein>
<keyword evidence="2" id="KW-1185">Reference proteome</keyword>
<sequence>MDEETRHSLECIQANQIFPRKQLIREDENLQVPFLELHGESTEYVGRAEDAIIALSNYRLHIKFKESLVNVPLQLIESVECRDIFQLHLTCKDCKVIRCQFSTFEQCQEWLKRLNNAIRPPAKIEDLFSFAYHAWCMEVYASEKEQHGDLCRPDDKTGIHRGQVTSFRTNREAEPVLEHILPDSSLNIPPIYYLSPSEMALTIRSCCFLHM</sequence>
<dbReference type="GO" id="GO:0004438">
    <property type="term" value="F:phosphatidylinositol-3-phosphate phosphatase activity"/>
    <property type="evidence" value="ECO:0007669"/>
    <property type="project" value="TreeGrafter"/>
</dbReference>
<gene>
    <name evidence="1" type="ORF">HJG59_012599</name>
</gene>
<evidence type="ECO:0000313" key="2">
    <source>
        <dbReference type="Proteomes" id="UP000550707"/>
    </source>
</evidence>
<reference evidence="1 2" key="1">
    <citation type="journal article" date="2020" name="Nature">
        <title>Six reference-quality genomes reveal evolution of bat adaptations.</title>
        <authorList>
            <person name="Jebb D."/>
            <person name="Huang Z."/>
            <person name="Pippel M."/>
            <person name="Hughes G.M."/>
            <person name="Lavrichenko K."/>
            <person name="Devanna P."/>
            <person name="Winkler S."/>
            <person name="Jermiin L.S."/>
            <person name="Skirmuntt E.C."/>
            <person name="Katzourakis A."/>
            <person name="Burkitt-Gray L."/>
            <person name="Ray D.A."/>
            <person name="Sullivan K.A.M."/>
            <person name="Roscito J.G."/>
            <person name="Kirilenko B.M."/>
            <person name="Davalos L.M."/>
            <person name="Corthals A.P."/>
            <person name="Power M.L."/>
            <person name="Jones G."/>
            <person name="Ransome R.D."/>
            <person name="Dechmann D.K.N."/>
            <person name="Locatelli A.G."/>
            <person name="Puechmaille S.J."/>
            <person name="Fedrigo O."/>
            <person name="Jarvis E.D."/>
            <person name="Hiller M."/>
            <person name="Vernes S.C."/>
            <person name="Myers E.W."/>
            <person name="Teeling E.C."/>
        </authorList>
    </citation>
    <scope>NUCLEOTIDE SEQUENCE [LARGE SCALE GENOMIC DNA]</scope>
    <source>
        <strain evidence="1">MMolMol1</strain>
        <tissue evidence="1">Muscle</tissue>
    </source>
</reference>
<dbReference type="GO" id="GO:0016020">
    <property type="term" value="C:membrane"/>
    <property type="evidence" value="ECO:0007669"/>
    <property type="project" value="TreeGrafter"/>
</dbReference>
<proteinExistence type="predicted"/>
<comment type="caution">
    <text evidence="1">The sequence shown here is derived from an EMBL/GenBank/DDBJ whole genome shotgun (WGS) entry which is preliminary data.</text>
</comment>
<dbReference type="GO" id="GO:0010506">
    <property type="term" value="P:regulation of autophagy"/>
    <property type="evidence" value="ECO:0007669"/>
    <property type="project" value="TreeGrafter"/>
</dbReference>
<dbReference type="SUPFAM" id="SSF50729">
    <property type="entry name" value="PH domain-like"/>
    <property type="match status" value="1"/>
</dbReference>
<name>A0A7J8BYT0_MOLMO</name>
<dbReference type="InterPro" id="IPR030564">
    <property type="entry name" value="Myotubularin"/>
</dbReference>
<dbReference type="AlphaFoldDB" id="A0A7J8BYT0"/>
<dbReference type="GO" id="GO:0019903">
    <property type="term" value="F:protein phosphatase binding"/>
    <property type="evidence" value="ECO:0007669"/>
    <property type="project" value="TreeGrafter"/>
</dbReference>
<dbReference type="GO" id="GO:0046856">
    <property type="term" value="P:phosphatidylinositol dephosphorylation"/>
    <property type="evidence" value="ECO:0007669"/>
    <property type="project" value="TreeGrafter"/>
</dbReference>
<accession>A0A7J8BYT0</accession>
<dbReference type="PANTHER" id="PTHR10807:SF66">
    <property type="entry name" value="MYOTUBULARIN-RELATED PROTEIN 3"/>
    <property type="match status" value="1"/>
</dbReference>
<dbReference type="EMBL" id="JACASF010000022">
    <property type="protein sequence ID" value="KAF6403752.1"/>
    <property type="molecule type" value="Genomic_DNA"/>
</dbReference>
<evidence type="ECO:0000313" key="1">
    <source>
        <dbReference type="EMBL" id="KAF6403752.1"/>
    </source>
</evidence>
<organism evidence="1 2">
    <name type="scientific">Molossus molossus</name>
    <name type="common">Pallas' mastiff bat</name>
    <name type="synonym">Vespertilio molossus</name>
    <dbReference type="NCBI Taxonomy" id="27622"/>
    <lineage>
        <taxon>Eukaryota</taxon>
        <taxon>Metazoa</taxon>
        <taxon>Chordata</taxon>
        <taxon>Craniata</taxon>
        <taxon>Vertebrata</taxon>
        <taxon>Euteleostomi</taxon>
        <taxon>Mammalia</taxon>
        <taxon>Eutheria</taxon>
        <taxon>Laurasiatheria</taxon>
        <taxon>Chiroptera</taxon>
        <taxon>Yangochiroptera</taxon>
        <taxon>Molossidae</taxon>
        <taxon>Molossus</taxon>
    </lineage>
</organism>
<dbReference type="Proteomes" id="UP000550707">
    <property type="component" value="Unassembled WGS sequence"/>
</dbReference>
<dbReference type="GO" id="GO:0005737">
    <property type="term" value="C:cytoplasm"/>
    <property type="evidence" value="ECO:0007669"/>
    <property type="project" value="TreeGrafter"/>
</dbReference>